<dbReference type="Proteomes" id="UP001462640">
    <property type="component" value="Unassembled WGS sequence"/>
</dbReference>
<protein>
    <submittedName>
        <fullName evidence="1">Uncharacterized protein</fullName>
    </submittedName>
</protein>
<dbReference type="RefSeq" id="WP_347612188.1">
    <property type="nucleotide sequence ID" value="NZ_JBDPZC010000010.1"/>
</dbReference>
<evidence type="ECO:0000313" key="1">
    <source>
        <dbReference type="EMBL" id="MEO3714990.1"/>
    </source>
</evidence>
<sequence>MNFHIRTTTGGEVIFEGFATTPATVYYGGPPPETGRWRVDIPAFEAHCARHLAPVSFGASIDTFFFGLEIAELDGWGDTFTATRTYTSYRPKMRALVSVGQIEWAEVKHLPCAEQVAALWAALLSSIERVASMKRRPKDFDAEALASAVRLIMASSDASMFAITHAQ</sequence>
<comment type="caution">
    <text evidence="1">The sequence shown here is derived from an EMBL/GenBank/DDBJ whole genome shotgun (WGS) entry which is preliminary data.</text>
</comment>
<name>A0ABV0GIX3_9BURK</name>
<proteinExistence type="predicted"/>
<accession>A0ABV0GIX3</accession>
<dbReference type="EMBL" id="JBDPZC010000010">
    <property type="protein sequence ID" value="MEO3714990.1"/>
    <property type="molecule type" value="Genomic_DNA"/>
</dbReference>
<evidence type="ECO:0000313" key="2">
    <source>
        <dbReference type="Proteomes" id="UP001462640"/>
    </source>
</evidence>
<gene>
    <name evidence="1" type="ORF">ABDJ40_19670</name>
</gene>
<organism evidence="1 2">
    <name type="scientific">Roseateles flavus</name>
    <dbReference type="NCBI Taxonomy" id="3149041"/>
    <lineage>
        <taxon>Bacteria</taxon>
        <taxon>Pseudomonadati</taxon>
        <taxon>Pseudomonadota</taxon>
        <taxon>Betaproteobacteria</taxon>
        <taxon>Burkholderiales</taxon>
        <taxon>Sphaerotilaceae</taxon>
        <taxon>Roseateles</taxon>
    </lineage>
</organism>
<keyword evidence="2" id="KW-1185">Reference proteome</keyword>
<reference evidence="1 2" key="1">
    <citation type="submission" date="2024-05" db="EMBL/GenBank/DDBJ databases">
        <title>Roseateles sp. 2.12 16S ribosomal RNA gene Genome sequencing and assembly.</title>
        <authorList>
            <person name="Woo H."/>
        </authorList>
    </citation>
    <scope>NUCLEOTIDE SEQUENCE [LARGE SCALE GENOMIC DNA]</scope>
    <source>
        <strain evidence="1 2">2.12</strain>
    </source>
</reference>